<evidence type="ECO:0000313" key="9">
    <source>
        <dbReference type="Proteomes" id="UP000627292"/>
    </source>
</evidence>
<proteinExistence type="predicted"/>
<reference evidence="8" key="2">
    <citation type="submission" date="2020-09" db="EMBL/GenBank/DDBJ databases">
        <authorList>
            <person name="Sun Q."/>
            <person name="Zhou Y."/>
        </authorList>
    </citation>
    <scope>NUCLEOTIDE SEQUENCE</scope>
    <source>
        <strain evidence="8">CGMCC 1.15290</strain>
    </source>
</reference>
<dbReference type="AlphaFoldDB" id="A0A917MT20"/>
<dbReference type="Pfam" id="PF04055">
    <property type="entry name" value="Radical_SAM"/>
    <property type="match status" value="1"/>
</dbReference>
<keyword evidence="4" id="KW-0479">Metal-binding</keyword>
<dbReference type="EMBL" id="BMIB01000001">
    <property type="protein sequence ID" value="GGH58922.1"/>
    <property type="molecule type" value="Genomic_DNA"/>
</dbReference>
<evidence type="ECO:0000256" key="3">
    <source>
        <dbReference type="ARBA" id="ARBA00022691"/>
    </source>
</evidence>
<evidence type="ECO:0000256" key="5">
    <source>
        <dbReference type="ARBA" id="ARBA00023004"/>
    </source>
</evidence>
<evidence type="ECO:0000313" key="8">
    <source>
        <dbReference type="EMBL" id="GGH58922.1"/>
    </source>
</evidence>
<dbReference type="SUPFAM" id="SSF102114">
    <property type="entry name" value="Radical SAM enzymes"/>
    <property type="match status" value="1"/>
</dbReference>
<dbReference type="Gene3D" id="3.20.20.70">
    <property type="entry name" value="Aldolase class I"/>
    <property type="match status" value="1"/>
</dbReference>
<dbReference type="InterPro" id="IPR007197">
    <property type="entry name" value="rSAM"/>
</dbReference>
<keyword evidence="3" id="KW-0949">S-adenosyl-L-methionine</keyword>
<dbReference type="SFLD" id="SFLDG01067">
    <property type="entry name" value="SPASM/twitch_domain_containing"/>
    <property type="match status" value="1"/>
</dbReference>
<keyword evidence="2" id="KW-0004">4Fe-4S</keyword>
<keyword evidence="6" id="KW-0411">Iron-sulfur</keyword>
<dbReference type="Proteomes" id="UP000627292">
    <property type="component" value="Unassembled WGS sequence"/>
</dbReference>
<dbReference type="NCBIfam" id="TIGR04085">
    <property type="entry name" value="rSAM_more_4Fe4S"/>
    <property type="match status" value="1"/>
</dbReference>
<dbReference type="PANTHER" id="PTHR43787">
    <property type="entry name" value="FEMO COFACTOR BIOSYNTHESIS PROTEIN NIFB-RELATED"/>
    <property type="match status" value="1"/>
</dbReference>
<gene>
    <name evidence="8" type="ORF">GCM10011379_05130</name>
</gene>
<sequence>MKLSQFNNSVHYNDGVLLYNALSNRFLKVEPLLSELIDSAKANGNIEELEGYHPGFYQALVKNGFIVENTLDEIAYVKKLREKVDLEDDTQYQLVINPTMNCNFKCWYCYEAHEKGSKMGAPVMDNVKKHIAAVVNSMPNLKDFHISWFGGEPLLYYEQVIVPVMHYVKELFEGRTARFSTGFTTNGFLINESMFEEFQTYNIVNFQITLDGTRNTHDAVRFVNAKRGSYDDILHNILSLCRNRLSVSIRINYTSSNLNNLEEIVNDLLPLEDEFRQYLKISFHKVWQEKDYTLIERVRELHRFFRGKGFRTTFGDVDLPDTVRNSCYADKKNHATINYNGEVFKCTARNFSSDAKEGTLHEDGTITWNQKFYDRLDSKFKNKPCLSCSILPICNGGCSQEAIEHKDDYCMYDFDEQRKKGVVLNRYLNMTNIRATAPQEA</sequence>
<organism evidence="8 9">
    <name type="scientific">Filimonas zeae</name>
    <dbReference type="NCBI Taxonomy" id="1737353"/>
    <lineage>
        <taxon>Bacteria</taxon>
        <taxon>Pseudomonadati</taxon>
        <taxon>Bacteroidota</taxon>
        <taxon>Chitinophagia</taxon>
        <taxon>Chitinophagales</taxon>
        <taxon>Chitinophagaceae</taxon>
        <taxon>Filimonas</taxon>
    </lineage>
</organism>
<evidence type="ECO:0000256" key="1">
    <source>
        <dbReference type="ARBA" id="ARBA00001966"/>
    </source>
</evidence>
<evidence type="ECO:0000259" key="7">
    <source>
        <dbReference type="PROSITE" id="PS51918"/>
    </source>
</evidence>
<name>A0A917MT20_9BACT</name>
<dbReference type="PROSITE" id="PS51918">
    <property type="entry name" value="RADICAL_SAM"/>
    <property type="match status" value="1"/>
</dbReference>
<dbReference type="InterPro" id="IPR013785">
    <property type="entry name" value="Aldolase_TIM"/>
</dbReference>
<comment type="caution">
    <text evidence="8">The sequence shown here is derived from an EMBL/GenBank/DDBJ whole genome shotgun (WGS) entry which is preliminary data.</text>
</comment>
<dbReference type="InterPro" id="IPR023885">
    <property type="entry name" value="4Fe4S-binding_SPASM_dom"/>
</dbReference>
<dbReference type="GO" id="GO:0051539">
    <property type="term" value="F:4 iron, 4 sulfur cluster binding"/>
    <property type="evidence" value="ECO:0007669"/>
    <property type="project" value="UniProtKB-KW"/>
</dbReference>
<dbReference type="SFLD" id="SFLDS00029">
    <property type="entry name" value="Radical_SAM"/>
    <property type="match status" value="1"/>
</dbReference>
<evidence type="ECO:0000256" key="2">
    <source>
        <dbReference type="ARBA" id="ARBA00022485"/>
    </source>
</evidence>
<dbReference type="GO" id="GO:0003824">
    <property type="term" value="F:catalytic activity"/>
    <property type="evidence" value="ECO:0007669"/>
    <property type="project" value="InterPro"/>
</dbReference>
<evidence type="ECO:0000256" key="4">
    <source>
        <dbReference type="ARBA" id="ARBA00022723"/>
    </source>
</evidence>
<protein>
    <submittedName>
        <fullName evidence="8">Radical SAM/SPASM domain-containing protein</fullName>
    </submittedName>
</protein>
<dbReference type="GO" id="GO:0046872">
    <property type="term" value="F:metal ion binding"/>
    <property type="evidence" value="ECO:0007669"/>
    <property type="project" value="UniProtKB-KW"/>
</dbReference>
<dbReference type="InterPro" id="IPR058240">
    <property type="entry name" value="rSAM_sf"/>
</dbReference>
<evidence type="ECO:0000256" key="6">
    <source>
        <dbReference type="ARBA" id="ARBA00023014"/>
    </source>
</evidence>
<dbReference type="RefSeq" id="WP_188950416.1">
    <property type="nucleotide sequence ID" value="NZ_BMIB01000001.1"/>
</dbReference>
<keyword evidence="5" id="KW-0408">Iron</keyword>
<reference evidence="8" key="1">
    <citation type="journal article" date="2014" name="Int. J. Syst. Evol. Microbiol.">
        <title>Complete genome sequence of Corynebacterium casei LMG S-19264T (=DSM 44701T), isolated from a smear-ripened cheese.</title>
        <authorList>
            <consortium name="US DOE Joint Genome Institute (JGI-PGF)"/>
            <person name="Walter F."/>
            <person name="Albersmeier A."/>
            <person name="Kalinowski J."/>
            <person name="Ruckert C."/>
        </authorList>
    </citation>
    <scope>NUCLEOTIDE SEQUENCE</scope>
    <source>
        <strain evidence="8">CGMCC 1.15290</strain>
    </source>
</reference>
<comment type="cofactor">
    <cofactor evidence="1">
        <name>[4Fe-4S] cluster</name>
        <dbReference type="ChEBI" id="CHEBI:49883"/>
    </cofactor>
</comment>
<dbReference type="CDD" id="cd01335">
    <property type="entry name" value="Radical_SAM"/>
    <property type="match status" value="1"/>
</dbReference>
<accession>A0A917MT20</accession>
<keyword evidence="9" id="KW-1185">Reference proteome</keyword>
<dbReference type="PANTHER" id="PTHR43787:SF3">
    <property type="entry name" value="ARYLSULFATASE REGULATORY PROTEIN"/>
    <property type="match status" value="1"/>
</dbReference>
<feature type="domain" description="Radical SAM core" evidence="7">
    <location>
        <begin position="88"/>
        <end position="311"/>
    </location>
</feature>